<evidence type="ECO:0000313" key="1">
    <source>
        <dbReference type="EMBL" id="AGK84803.1"/>
    </source>
</evidence>
<reference evidence="1" key="1">
    <citation type="journal article" date="2013" name="Appl. Environ. Microbiol.">
        <title>Functional screening of a metagenomic library reveals operons responsible for enhanced intestinal colonization by gut commensal microbes.</title>
        <authorList>
            <person name="Yoon M.Y."/>
            <person name="Lee K.M."/>
            <person name="Yoon Y."/>
            <person name="Go J."/>
            <person name="Park Y."/>
            <person name="Cho Y.J."/>
            <person name="Tannock G.W."/>
            <person name="Yoon S.S."/>
        </authorList>
    </citation>
    <scope>NUCLEOTIDE SEQUENCE</scope>
</reference>
<protein>
    <submittedName>
        <fullName evidence="1">Uncharacterized protein</fullName>
    </submittedName>
</protein>
<proteinExistence type="predicted"/>
<sequence>MHLDWNLLASGLLKQAVSGGAVVKSPYPATAKKNTEERQ</sequence>
<gene>
    <name evidence="1" type="ORF">metaSSY_00490</name>
</gene>
<accession>R4JBK3</accession>
<organism evidence="1">
    <name type="scientific">uncultured bacterium BAC10G6</name>
    <dbReference type="NCBI Taxonomy" id="1329522"/>
    <lineage>
        <taxon>Bacteria</taxon>
        <taxon>environmental samples</taxon>
    </lineage>
</organism>
<dbReference type="EMBL" id="KC595276">
    <property type="protein sequence ID" value="AGK84803.1"/>
    <property type="molecule type" value="Genomic_DNA"/>
</dbReference>
<dbReference type="AlphaFoldDB" id="R4JBK3"/>
<name>R4JBK3_9BACT</name>